<organism evidence="2 3">
    <name type="scientific">Marasmius oreades</name>
    <name type="common">fairy-ring Marasmius</name>
    <dbReference type="NCBI Taxonomy" id="181124"/>
    <lineage>
        <taxon>Eukaryota</taxon>
        <taxon>Fungi</taxon>
        <taxon>Dikarya</taxon>
        <taxon>Basidiomycota</taxon>
        <taxon>Agaricomycotina</taxon>
        <taxon>Agaricomycetes</taxon>
        <taxon>Agaricomycetidae</taxon>
        <taxon>Agaricales</taxon>
        <taxon>Marasmiineae</taxon>
        <taxon>Marasmiaceae</taxon>
        <taxon>Marasmius</taxon>
    </lineage>
</organism>
<evidence type="ECO:0000256" key="1">
    <source>
        <dbReference type="SAM" id="Phobius"/>
    </source>
</evidence>
<evidence type="ECO:0000313" key="2">
    <source>
        <dbReference type="EMBL" id="KAG7090980.1"/>
    </source>
</evidence>
<reference evidence="2" key="1">
    <citation type="journal article" date="2021" name="Genome Biol. Evol.">
        <title>The assembled and annotated genome of the fairy-ring fungus Marasmius oreades.</title>
        <authorList>
            <person name="Hiltunen M."/>
            <person name="Ament-Velasquez S.L."/>
            <person name="Johannesson H."/>
        </authorList>
    </citation>
    <scope>NUCLEOTIDE SEQUENCE</scope>
    <source>
        <strain evidence="2">03SP1</strain>
    </source>
</reference>
<dbReference type="Proteomes" id="UP001049176">
    <property type="component" value="Chromosome 6"/>
</dbReference>
<dbReference type="OrthoDB" id="2998233at2759"/>
<protein>
    <submittedName>
        <fullName evidence="2">Uncharacterized protein</fullName>
    </submittedName>
</protein>
<keyword evidence="1" id="KW-0812">Transmembrane</keyword>
<dbReference type="EMBL" id="CM032186">
    <property type="protein sequence ID" value="KAG7090980.1"/>
    <property type="molecule type" value="Genomic_DNA"/>
</dbReference>
<sequence>MPTFSFRLFRRLIAGLFALAHLTSGTLELSLHATFAQPVIAWILSGFEMILIGWFITAAIVKPILKKPHTVAQELFSSFAMFILSIVLSLVALTVSLKSEGMKEPHIMVISGIWLRVLVFASFSQVAYTFSFFILVGMTAATYDRSIWLRNMDGSPSPFSMTILLSFMLPCIFKPCNTVYMASLTAQDDNISPSRPHCYDRVTCNCPAKEGPVSDLPVTTTTHTNSLDETAVSQLATPLKSRSQVLSNLVPWRNSGTTMSLSKSLIEIPDAAQRRMSYPVALNRGQDDILVGM</sequence>
<accession>A0A9P7URD6</accession>
<keyword evidence="1" id="KW-1133">Transmembrane helix</keyword>
<gene>
    <name evidence="2" type="ORF">E1B28_010047</name>
</gene>
<keyword evidence="3" id="KW-1185">Reference proteome</keyword>
<dbReference type="GeneID" id="66079123"/>
<keyword evidence="1" id="KW-0472">Membrane</keyword>
<dbReference type="AlphaFoldDB" id="A0A9P7URD6"/>
<proteinExistence type="predicted"/>
<name>A0A9P7URD6_9AGAR</name>
<feature type="transmembrane region" description="Helical" evidence="1">
    <location>
        <begin position="117"/>
        <end position="143"/>
    </location>
</feature>
<dbReference type="RefSeq" id="XP_043007450.1">
    <property type="nucleotide sequence ID" value="XM_043154989.1"/>
</dbReference>
<feature type="transmembrane region" description="Helical" evidence="1">
    <location>
        <begin position="40"/>
        <end position="64"/>
    </location>
</feature>
<dbReference type="KEGG" id="more:E1B28_010047"/>
<evidence type="ECO:0000313" key="3">
    <source>
        <dbReference type="Proteomes" id="UP001049176"/>
    </source>
</evidence>
<comment type="caution">
    <text evidence="2">The sequence shown here is derived from an EMBL/GenBank/DDBJ whole genome shotgun (WGS) entry which is preliminary data.</text>
</comment>
<feature type="transmembrane region" description="Helical" evidence="1">
    <location>
        <begin position="76"/>
        <end position="97"/>
    </location>
</feature>